<comment type="function">
    <text evidence="15">Transcriptional activator. Binds the cAMP response element (CRE). Activates transcription through box-B element and CRE. Seems to function synergistically with atf6. Regulates FGF21 transcription.</text>
</comment>
<accession>A0A498MBA5</accession>
<feature type="compositionally biased region" description="Polar residues" evidence="17">
    <location>
        <begin position="69"/>
        <end position="86"/>
    </location>
</feature>
<keyword evidence="8" id="KW-0805">Transcription regulation</keyword>
<dbReference type="Proteomes" id="UP000290572">
    <property type="component" value="Unassembled WGS sequence"/>
</dbReference>
<keyword evidence="12" id="KW-0804">Transcription</keyword>
<keyword evidence="4" id="KW-0812">Transmembrane</keyword>
<feature type="region of interest" description="Disordered" evidence="17">
    <location>
        <begin position="67"/>
        <end position="102"/>
    </location>
</feature>
<comment type="similarity">
    <text evidence="2">Belongs to the bZIP family. ATF subfamily.</text>
</comment>
<dbReference type="InterPro" id="IPR051381">
    <property type="entry name" value="CREB_ATF_subfamily"/>
</dbReference>
<proteinExistence type="inferred from homology"/>
<organism evidence="19 20">
    <name type="scientific">Labeo rohita</name>
    <name type="common">Indian major carp</name>
    <name type="synonym">Cyprinus rohita</name>
    <dbReference type="NCBI Taxonomy" id="84645"/>
    <lineage>
        <taxon>Eukaryota</taxon>
        <taxon>Metazoa</taxon>
        <taxon>Chordata</taxon>
        <taxon>Craniata</taxon>
        <taxon>Vertebrata</taxon>
        <taxon>Euteleostomi</taxon>
        <taxon>Actinopterygii</taxon>
        <taxon>Neopterygii</taxon>
        <taxon>Teleostei</taxon>
        <taxon>Ostariophysi</taxon>
        <taxon>Cypriniformes</taxon>
        <taxon>Cyprinidae</taxon>
        <taxon>Labeoninae</taxon>
        <taxon>Labeonini</taxon>
        <taxon>Labeo</taxon>
    </lineage>
</organism>
<dbReference type="PROSITE" id="PS50217">
    <property type="entry name" value="BZIP"/>
    <property type="match status" value="1"/>
</dbReference>
<evidence type="ECO:0000256" key="7">
    <source>
        <dbReference type="ARBA" id="ARBA00022989"/>
    </source>
</evidence>
<feature type="compositionally biased region" description="Polar residues" evidence="17">
    <location>
        <begin position="375"/>
        <end position="384"/>
    </location>
</feature>
<dbReference type="GO" id="GO:0000978">
    <property type="term" value="F:RNA polymerase II cis-regulatory region sequence-specific DNA binding"/>
    <property type="evidence" value="ECO:0007669"/>
    <property type="project" value="TreeGrafter"/>
</dbReference>
<gene>
    <name evidence="19" type="ORF">ROHU_026234</name>
</gene>
<dbReference type="FunFam" id="1.20.5.170:FF:000042">
    <property type="entry name" value="Cyclic AMP-responsive element-binding protein 3-like protein 3"/>
    <property type="match status" value="1"/>
</dbReference>
<keyword evidence="10" id="KW-0472">Membrane</keyword>
<evidence type="ECO:0000256" key="12">
    <source>
        <dbReference type="ARBA" id="ARBA00023163"/>
    </source>
</evidence>
<dbReference type="STRING" id="84645.A0A498MBA5"/>
<dbReference type="Gene3D" id="1.20.5.170">
    <property type="match status" value="1"/>
</dbReference>
<protein>
    <submittedName>
        <fullName evidence="19">Cyclic AMP-responsive element-binding 3 3</fullName>
    </submittedName>
</protein>
<dbReference type="InterPro" id="IPR004038">
    <property type="entry name" value="Ribosomal_eL8/eL30/eS12/Gad45"/>
</dbReference>
<evidence type="ECO:0000256" key="9">
    <source>
        <dbReference type="ARBA" id="ARBA00023125"/>
    </source>
</evidence>
<evidence type="ECO:0000256" key="8">
    <source>
        <dbReference type="ARBA" id="ARBA00023015"/>
    </source>
</evidence>
<keyword evidence="13" id="KW-0325">Glycoprotein</keyword>
<evidence type="ECO:0000256" key="5">
    <source>
        <dbReference type="ARBA" id="ARBA00022824"/>
    </source>
</evidence>
<dbReference type="InterPro" id="IPR029064">
    <property type="entry name" value="Ribosomal_eL30-like_sf"/>
</dbReference>
<evidence type="ECO:0000256" key="17">
    <source>
        <dbReference type="SAM" id="MobiDB-lite"/>
    </source>
</evidence>
<evidence type="ECO:0000259" key="18">
    <source>
        <dbReference type="PROSITE" id="PS50217"/>
    </source>
</evidence>
<sequence>MSVSEDMDSTDLLGLIFPDEDPGSADLFLPEGNNLLDDLLLEQDMLNGMDTEDFLSSLLGEEDDGLTISCLSQSPHGSDSGISEDTTPPHDGSETDTIPSPGVEPLFYSEFVTESYEAQVVQSDHCYTLPQGTDALLSVRSENPESDVFIDVDDLDVSMDDDLSPELPCSLTIEDSTQSSKLDSQFQFKEIVLTDEERRLLAKEGASIPTHMPLTKAEERTLKRVRRKIRNKQSAQESRKKKKVYVDGLENRVAICTAHNQELQKKVEMLQKQNISLIEQLRKLQAMVKMSTMKTTTTSTCIMVFLLSFCLIIFPSVNPFGSSNQKDLYTSSTGMSRALRSYPAILKEDIISTSAKEVPEQDVLLMGTVENNQALLSGGQNHTPDYQRVEQSDSESGVNSNSSADFPAPGQSDLKADASLSESHRNSAAPPVIYDSQSKTKESWIEQKPTMQSAGTALEELLVSAKKQDCLTVGVYESAQVMNVDPDSVAFCVLATDEEYECDIALQIHFTLIQAFCFDNDINIVRVNDIERLADIVGCDQDEEPKDVHCILVTSPNADSWKDSALERLSLFCEESRNVYEWVPAITLPER</sequence>
<dbReference type="GO" id="GO:0005634">
    <property type="term" value="C:nucleus"/>
    <property type="evidence" value="ECO:0007669"/>
    <property type="project" value="TreeGrafter"/>
</dbReference>
<keyword evidence="11" id="KW-0010">Activator</keyword>
<keyword evidence="16" id="KW-0175">Coiled coil</keyword>
<dbReference type="Gene3D" id="3.30.1330.30">
    <property type="match status" value="1"/>
</dbReference>
<evidence type="ECO:0000313" key="20">
    <source>
        <dbReference type="Proteomes" id="UP000290572"/>
    </source>
</evidence>
<keyword evidence="5" id="KW-0256">Endoplasmic reticulum</keyword>
<dbReference type="PANTHER" id="PTHR45996">
    <property type="entry name" value="AGAP001464-PB"/>
    <property type="match status" value="1"/>
</dbReference>
<keyword evidence="6" id="KW-0735">Signal-anchor</keyword>
<dbReference type="InterPro" id="IPR004827">
    <property type="entry name" value="bZIP"/>
</dbReference>
<dbReference type="CDD" id="cd14689">
    <property type="entry name" value="bZIP_CREB3"/>
    <property type="match status" value="1"/>
</dbReference>
<evidence type="ECO:0000256" key="13">
    <source>
        <dbReference type="ARBA" id="ARBA00023180"/>
    </source>
</evidence>
<keyword evidence="20" id="KW-1185">Reference proteome</keyword>
<evidence type="ECO:0000256" key="10">
    <source>
        <dbReference type="ARBA" id="ARBA00023136"/>
    </source>
</evidence>
<keyword evidence="7" id="KW-1133">Transmembrane helix</keyword>
<dbReference type="InterPro" id="IPR046347">
    <property type="entry name" value="bZIP_sf"/>
</dbReference>
<keyword evidence="9" id="KW-0238">DNA-binding</keyword>
<evidence type="ECO:0000256" key="15">
    <source>
        <dbReference type="ARBA" id="ARBA00057520"/>
    </source>
</evidence>
<dbReference type="Pfam" id="PF00170">
    <property type="entry name" value="bZIP_1"/>
    <property type="match status" value="1"/>
</dbReference>
<evidence type="ECO:0000256" key="11">
    <source>
        <dbReference type="ARBA" id="ARBA00023159"/>
    </source>
</evidence>
<evidence type="ECO:0000256" key="6">
    <source>
        <dbReference type="ARBA" id="ARBA00022968"/>
    </source>
</evidence>
<feature type="region of interest" description="Disordered" evidence="17">
    <location>
        <begin position="375"/>
        <end position="441"/>
    </location>
</feature>
<dbReference type="PROSITE" id="PS00036">
    <property type="entry name" value="BZIP_BASIC"/>
    <property type="match status" value="1"/>
</dbReference>
<dbReference type="AlphaFoldDB" id="A0A498MBA5"/>
<name>A0A498MBA5_LABRO</name>
<dbReference type="Pfam" id="PF01248">
    <property type="entry name" value="Ribosomal_L7Ae"/>
    <property type="match status" value="1"/>
</dbReference>
<feature type="coiled-coil region" evidence="16">
    <location>
        <begin position="246"/>
        <end position="287"/>
    </location>
</feature>
<dbReference type="GO" id="GO:0000981">
    <property type="term" value="F:DNA-binding transcription factor activity, RNA polymerase II-specific"/>
    <property type="evidence" value="ECO:0007669"/>
    <property type="project" value="TreeGrafter"/>
</dbReference>
<comment type="caution">
    <text evidence="19">The sequence shown here is derived from an EMBL/GenBank/DDBJ whole genome shotgun (WGS) entry which is preliminary data.</text>
</comment>
<comment type="subunit">
    <text evidence="3">Binds DNA as a dimer.</text>
</comment>
<dbReference type="EMBL" id="QBIY01012720">
    <property type="protein sequence ID" value="RXN18388.1"/>
    <property type="molecule type" value="Genomic_DNA"/>
</dbReference>
<dbReference type="GO" id="GO:0005789">
    <property type="term" value="C:endoplasmic reticulum membrane"/>
    <property type="evidence" value="ECO:0007669"/>
    <property type="project" value="UniProtKB-SubCell"/>
</dbReference>
<feature type="compositionally biased region" description="Low complexity" evidence="17">
    <location>
        <begin position="394"/>
        <end position="403"/>
    </location>
</feature>
<evidence type="ECO:0000256" key="1">
    <source>
        <dbReference type="ARBA" id="ARBA00004648"/>
    </source>
</evidence>
<evidence type="ECO:0000256" key="4">
    <source>
        <dbReference type="ARBA" id="ARBA00022692"/>
    </source>
</evidence>
<keyword evidence="14" id="KW-0539">Nucleus</keyword>
<dbReference type="SMART" id="SM00338">
    <property type="entry name" value="BRLZ"/>
    <property type="match status" value="1"/>
</dbReference>
<feature type="domain" description="BZIP" evidence="18">
    <location>
        <begin position="221"/>
        <end position="284"/>
    </location>
</feature>
<dbReference type="SUPFAM" id="SSF57959">
    <property type="entry name" value="Leucine zipper domain"/>
    <property type="match status" value="1"/>
</dbReference>
<evidence type="ECO:0000256" key="14">
    <source>
        <dbReference type="ARBA" id="ARBA00023242"/>
    </source>
</evidence>
<comment type="subcellular location">
    <subcellularLocation>
        <location evidence="1">Endoplasmic reticulum membrane</location>
        <topology evidence="1">Single-pass type II membrane protein</topology>
    </subcellularLocation>
</comment>
<evidence type="ECO:0000256" key="16">
    <source>
        <dbReference type="SAM" id="Coils"/>
    </source>
</evidence>
<evidence type="ECO:0000256" key="2">
    <source>
        <dbReference type="ARBA" id="ARBA00009050"/>
    </source>
</evidence>
<evidence type="ECO:0000313" key="19">
    <source>
        <dbReference type="EMBL" id="RXN18388.1"/>
    </source>
</evidence>
<dbReference type="PANTHER" id="PTHR45996:SF4">
    <property type="entry name" value="CYCLIC AMP-RESPONSIVE ELEMENT-BINDING PROTEIN 3"/>
    <property type="match status" value="1"/>
</dbReference>
<reference evidence="19 20" key="1">
    <citation type="submission" date="2018-03" db="EMBL/GenBank/DDBJ databases">
        <title>Draft genome sequence of Rohu Carp (Labeo rohita).</title>
        <authorList>
            <person name="Das P."/>
            <person name="Kushwaha B."/>
            <person name="Joshi C.G."/>
            <person name="Kumar D."/>
            <person name="Nagpure N.S."/>
            <person name="Sahoo L."/>
            <person name="Das S.P."/>
            <person name="Bit A."/>
            <person name="Patnaik S."/>
            <person name="Meher P.K."/>
            <person name="Jayasankar P."/>
            <person name="Koringa P.G."/>
            <person name="Patel N.V."/>
            <person name="Hinsu A.T."/>
            <person name="Kumar R."/>
            <person name="Pandey M."/>
            <person name="Agarwal S."/>
            <person name="Srivastava S."/>
            <person name="Singh M."/>
            <person name="Iquebal M.A."/>
            <person name="Jaiswal S."/>
            <person name="Angadi U.B."/>
            <person name="Kumar N."/>
            <person name="Raza M."/>
            <person name="Shah T.M."/>
            <person name="Rai A."/>
            <person name="Jena J.K."/>
        </authorList>
    </citation>
    <scope>NUCLEOTIDE SEQUENCE [LARGE SCALE GENOMIC DNA]</scope>
    <source>
        <strain evidence="19">DASCIFA01</strain>
        <tissue evidence="19">Testis</tissue>
    </source>
</reference>
<evidence type="ECO:0000256" key="3">
    <source>
        <dbReference type="ARBA" id="ARBA00011195"/>
    </source>
</evidence>